<dbReference type="Gene3D" id="3.90.550.10">
    <property type="entry name" value="Spore Coat Polysaccharide Biosynthesis Protein SpsA, Chain A"/>
    <property type="match status" value="1"/>
</dbReference>
<dbReference type="InterPro" id="IPR001173">
    <property type="entry name" value="Glyco_trans_2-like"/>
</dbReference>
<dbReference type="EMBL" id="LAZR01051720">
    <property type="protein sequence ID" value="KKK84563.1"/>
    <property type="molecule type" value="Genomic_DNA"/>
</dbReference>
<dbReference type="PANTHER" id="PTHR43685:SF3">
    <property type="entry name" value="SLR2126 PROTEIN"/>
    <property type="match status" value="1"/>
</dbReference>
<dbReference type="SUPFAM" id="SSF53448">
    <property type="entry name" value="Nucleotide-diphospho-sugar transferases"/>
    <property type="match status" value="1"/>
</dbReference>
<dbReference type="CDD" id="cd00761">
    <property type="entry name" value="Glyco_tranf_GTA_type"/>
    <property type="match status" value="1"/>
</dbReference>
<dbReference type="Pfam" id="PF00535">
    <property type="entry name" value="Glycos_transf_2"/>
    <property type="match status" value="1"/>
</dbReference>
<dbReference type="InterPro" id="IPR050834">
    <property type="entry name" value="Glycosyltransf_2"/>
</dbReference>
<dbReference type="PANTHER" id="PTHR43685">
    <property type="entry name" value="GLYCOSYLTRANSFERASE"/>
    <property type="match status" value="1"/>
</dbReference>
<dbReference type="InterPro" id="IPR029044">
    <property type="entry name" value="Nucleotide-diphossugar_trans"/>
</dbReference>
<accession>A0A0F8YSZ4</accession>
<proteinExistence type="predicted"/>
<evidence type="ECO:0000313" key="2">
    <source>
        <dbReference type="EMBL" id="KKK84563.1"/>
    </source>
</evidence>
<protein>
    <recommendedName>
        <fullName evidence="1">Glycosyltransferase 2-like domain-containing protein</fullName>
    </recommendedName>
</protein>
<sequence>MISLVIPTFNRLMKLFRLLKSLNILKPKPNEIIIIDDNSTDQTPELLKRWRERTNGFKKKIIFKSQNKGPAYSRNIGIKRAYHDLVAFLDDDVAVTPPSEPSINIKKSNKIPEWTDFLEENIRSHIQLCLSHKDHPLIRNDLKYYYYNIMKNRDLDVIDRENALIEEEIISFLKSERKKRLEIIPGRIFNPTENETEEDINP</sequence>
<name>A0A0F8YSZ4_9ZZZZ</name>
<organism evidence="2">
    <name type="scientific">marine sediment metagenome</name>
    <dbReference type="NCBI Taxonomy" id="412755"/>
    <lineage>
        <taxon>unclassified sequences</taxon>
        <taxon>metagenomes</taxon>
        <taxon>ecological metagenomes</taxon>
    </lineage>
</organism>
<evidence type="ECO:0000259" key="1">
    <source>
        <dbReference type="Pfam" id="PF00535"/>
    </source>
</evidence>
<dbReference type="AlphaFoldDB" id="A0A0F8YSZ4"/>
<comment type="caution">
    <text evidence="2">The sequence shown here is derived from an EMBL/GenBank/DDBJ whole genome shotgun (WGS) entry which is preliminary data.</text>
</comment>
<reference evidence="2" key="1">
    <citation type="journal article" date="2015" name="Nature">
        <title>Complex archaea that bridge the gap between prokaryotes and eukaryotes.</title>
        <authorList>
            <person name="Spang A."/>
            <person name="Saw J.H."/>
            <person name="Jorgensen S.L."/>
            <person name="Zaremba-Niedzwiedzka K."/>
            <person name="Martijn J."/>
            <person name="Lind A.E."/>
            <person name="van Eijk R."/>
            <person name="Schleper C."/>
            <person name="Guy L."/>
            <person name="Ettema T.J."/>
        </authorList>
    </citation>
    <scope>NUCLEOTIDE SEQUENCE</scope>
</reference>
<gene>
    <name evidence="2" type="ORF">LCGC14_2782100</name>
</gene>
<feature type="domain" description="Glycosyltransferase 2-like" evidence="1">
    <location>
        <begin position="3"/>
        <end position="97"/>
    </location>
</feature>